<accession>A0AAD8FRQ2</accession>
<organism evidence="2 3">
    <name type="scientific">Acipenser oxyrinchus oxyrinchus</name>
    <dbReference type="NCBI Taxonomy" id="40147"/>
    <lineage>
        <taxon>Eukaryota</taxon>
        <taxon>Metazoa</taxon>
        <taxon>Chordata</taxon>
        <taxon>Craniata</taxon>
        <taxon>Vertebrata</taxon>
        <taxon>Euteleostomi</taxon>
        <taxon>Actinopterygii</taxon>
        <taxon>Chondrostei</taxon>
        <taxon>Acipenseriformes</taxon>
        <taxon>Acipenseridae</taxon>
        <taxon>Acipenser</taxon>
    </lineage>
</organism>
<keyword evidence="3" id="KW-1185">Reference proteome</keyword>
<feature type="region of interest" description="Disordered" evidence="1">
    <location>
        <begin position="33"/>
        <end position="84"/>
    </location>
</feature>
<sequence>MADSVRTFLHDVATGIKDSILGIRAISKLDARIQQKREEQKQRRRRGSGTAASTERGTQAGEVGEIVPRPGVSTVPSQPGGPTT</sequence>
<evidence type="ECO:0000313" key="2">
    <source>
        <dbReference type="EMBL" id="KAK1143664.1"/>
    </source>
</evidence>
<evidence type="ECO:0000256" key="1">
    <source>
        <dbReference type="SAM" id="MobiDB-lite"/>
    </source>
</evidence>
<evidence type="ECO:0000313" key="3">
    <source>
        <dbReference type="Proteomes" id="UP001230051"/>
    </source>
</evidence>
<dbReference type="AlphaFoldDB" id="A0AAD8FRQ2"/>
<gene>
    <name evidence="2" type="ORF">AOXY_G36675</name>
</gene>
<dbReference type="Proteomes" id="UP001230051">
    <property type="component" value="Unassembled WGS sequence"/>
</dbReference>
<proteinExistence type="predicted"/>
<dbReference type="EMBL" id="JAGXEW010000218">
    <property type="protein sequence ID" value="KAK1143664.1"/>
    <property type="molecule type" value="Genomic_DNA"/>
</dbReference>
<reference evidence="2" key="1">
    <citation type="submission" date="2022-02" db="EMBL/GenBank/DDBJ databases">
        <title>Atlantic sturgeon de novo genome assembly.</title>
        <authorList>
            <person name="Stock M."/>
            <person name="Klopp C."/>
            <person name="Guiguen Y."/>
            <person name="Cabau C."/>
            <person name="Parinello H."/>
            <person name="Santidrian Yebra-Pimentel E."/>
            <person name="Kuhl H."/>
            <person name="Dirks R.P."/>
            <person name="Guessner J."/>
            <person name="Wuertz S."/>
            <person name="Du K."/>
            <person name="Schartl M."/>
        </authorList>
    </citation>
    <scope>NUCLEOTIDE SEQUENCE</scope>
    <source>
        <strain evidence="2">STURGEONOMICS-FGT-2020</strain>
        <tissue evidence="2">Whole blood</tissue>
    </source>
</reference>
<feature type="compositionally biased region" description="Polar residues" evidence="1">
    <location>
        <begin position="74"/>
        <end position="84"/>
    </location>
</feature>
<name>A0AAD8FRQ2_ACIOX</name>
<comment type="caution">
    <text evidence="2">The sequence shown here is derived from an EMBL/GenBank/DDBJ whole genome shotgun (WGS) entry which is preliminary data.</text>
</comment>
<protein>
    <submittedName>
        <fullName evidence="2">Uncharacterized protein</fullName>
    </submittedName>
</protein>